<dbReference type="EMBL" id="CP003053">
    <property type="protein sequence ID" value="AFM18523.1"/>
    <property type="molecule type" value="Genomic_DNA"/>
</dbReference>
<dbReference type="HOGENOM" id="CLU_771212_0_0_11"/>
<dbReference type="Proteomes" id="UP000006057">
    <property type="component" value="Chromosome"/>
</dbReference>
<gene>
    <name evidence="2" type="ordered locus">Mycch_3797</name>
</gene>
<sequence precursor="true">MNARTRSQASEASRRIAALGTAMIVAAPLTAMSQPQSPPTVTRTVQLAAAAVPPGGLVISFLGNQLTYCSIICPLLVDTAVTAAGTTLRTPVTFLTSLKSGNVWKTIGITAASVTGPTNDVAQATILADGTRVAPRALNAFEVAVVGGLDILAAAPDGLPAVAEAIATAREQTFTALHLPIVPNPAPTVMPQGVLQVAVVGVINVVGAVIFPAFNEILSAVFDTPNAVAQELAATGRPARALAAGVRTAAGHLAAAGTVIAASAVTAAHDVKTAIEQRRSSRAGMATQRPVSAASGPAASSAPKPLSDRPFRRSAKRDDRSDADSTTAHSVGQDSSTASKRPRAHGDSVRAARRHAVRG</sequence>
<proteinExistence type="predicted"/>
<name>I4BML6_MYCCN</name>
<protein>
    <submittedName>
        <fullName evidence="2">Uncharacterized protein</fullName>
    </submittedName>
</protein>
<dbReference type="AlphaFoldDB" id="I4BML6"/>
<dbReference type="KEGG" id="mcb:Mycch_3797"/>
<feature type="compositionally biased region" description="Low complexity" evidence="1">
    <location>
        <begin position="290"/>
        <end position="305"/>
    </location>
</feature>
<evidence type="ECO:0000256" key="1">
    <source>
        <dbReference type="SAM" id="MobiDB-lite"/>
    </source>
</evidence>
<organism evidence="2 3">
    <name type="scientific">Mycolicibacterium chubuense (strain NBB4)</name>
    <name type="common">Mycobacterium chubuense</name>
    <dbReference type="NCBI Taxonomy" id="710421"/>
    <lineage>
        <taxon>Bacteria</taxon>
        <taxon>Bacillati</taxon>
        <taxon>Actinomycetota</taxon>
        <taxon>Actinomycetes</taxon>
        <taxon>Mycobacteriales</taxon>
        <taxon>Mycobacteriaceae</taxon>
        <taxon>Mycolicibacterium</taxon>
    </lineage>
</organism>
<dbReference type="eggNOG" id="ENOG5030MUH">
    <property type="taxonomic scope" value="Bacteria"/>
</dbReference>
<evidence type="ECO:0000313" key="3">
    <source>
        <dbReference type="Proteomes" id="UP000006057"/>
    </source>
</evidence>
<dbReference type="PATRIC" id="fig|710421.3.peg.3793"/>
<dbReference type="STRING" id="710421.Mycch_3797"/>
<keyword evidence="3" id="KW-1185">Reference proteome</keyword>
<evidence type="ECO:0000313" key="2">
    <source>
        <dbReference type="EMBL" id="AFM18523.1"/>
    </source>
</evidence>
<feature type="region of interest" description="Disordered" evidence="1">
    <location>
        <begin position="277"/>
        <end position="359"/>
    </location>
</feature>
<feature type="compositionally biased region" description="Basic and acidic residues" evidence="1">
    <location>
        <begin position="306"/>
        <end position="323"/>
    </location>
</feature>
<reference evidence="2 3" key="1">
    <citation type="submission" date="2012-06" db="EMBL/GenBank/DDBJ databases">
        <title>Complete sequence of chromosome of Mycobacterium chubuense NBB4.</title>
        <authorList>
            <consortium name="US DOE Joint Genome Institute"/>
            <person name="Lucas S."/>
            <person name="Han J."/>
            <person name="Lapidus A."/>
            <person name="Cheng J.-F."/>
            <person name="Goodwin L."/>
            <person name="Pitluck S."/>
            <person name="Peters L."/>
            <person name="Mikhailova N."/>
            <person name="Teshima H."/>
            <person name="Detter J.C."/>
            <person name="Han C."/>
            <person name="Tapia R."/>
            <person name="Land M."/>
            <person name="Hauser L."/>
            <person name="Kyrpides N."/>
            <person name="Ivanova N."/>
            <person name="Pagani I."/>
            <person name="Mattes T."/>
            <person name="Holmes A."/>
            <person name="Rutledge P."/>
            <person name="Paulsen I."/>
            <person name="Coleman N."/>
            <person name="Woyke T."/>
        </authorList>
    </citation>
    <scope>NUCLEOTIDE SEQUENCE [LARGE SCALE GENOMIC DNA]</scope>
    <source>
        <strain evidence="2 3">NBB4</strain>
    </source>
</reference>
<accession>I4BML6</accession>